<dbReference type="CDD" id="cd07521">
    <property type="entry name" value="HAD_FCP1-like"/>
    <property type="match status" value="1"/>
</dbReference>
<proteinExistence type="predicted"/>
<dbReference type="PANTHER" id="PTHR12210">
    <property type="entry name" value="DULLARD PROTEIN PHOSPHATASE"/>
    <property type="match status" value="1"/>
</dbReference>
<dbReference type="Proteomes" id="UP000054937">
    <property type="component" value="Unassembled WGS sequence"/>
</dbReference>
<dbReference type="OrthoDB" id="277011at2759"/>
<evidence type="ECO:0000313" key="3">
    <source>
        <dbReference type="EMBL" id="KRX01508.1"/>
    </source>
</evidence>
<evidence type="ECO:0000259" key="2">
    <source>
        <dbReference type="PROSITE" id="PS50969"/>
    </source>
</evidence>
<dbReference type="PROSITE" id="PS50969">
    <property type="entry name" value="FCP1"/>
    <property type="match status" value="1"/>
</dbReference>
<gene>
    <name evidence="3" type="ORF">PPERSA_01411</name>
</gene>
<protein>
    <submittedName>
        <fullName evidence="3">HAD-like domain</fullName>
    </submittedName>
</protein>
<dbReference type="InParanoid" id="A0A0V0QH59"/>
<organism evidence="3 4">
    <name type="scientific">Pseudocohnilembus persalinus</name>
    <name type="common">Ciliate</name>
    <dbReference type="NCBI Taxonomy" id="266149"/>
    <lineage>
        <taxon>Eukaryota</taxon>
        <taxon>Sar</taxon>
        <taxon>Alveolata</taxon>
        <taxon>Ciliophora</taxon>
        <taxon>Intramacronucleata</taxon>
        <taxon>Oligohymenophorea</taxon>
        <taxon>Scuticociliatia</taxon>
        <taxon>Philasterida</taxon>
        <taxon>Pseudocohnilembidae</taxon>
        <taxon>Pseudocohnilembus</taxon>
    </lineage>
</organism>
<dbReference type="EMBL" id="LDAU01000170">
    <property type="protein sequence ID" value="KRX01508.1"/>
    <property type="molecule type" value="Genomic_DNA"/>
</dbReference>
<name>A0A0V0QH59_PSEPJ</name>
<feature type="region of interest" description="Disordered" evidence="1">
    <location>
        <begin position="76"/>
        <end position="105"/>
    </location>
</feature>
<sequence length="715" mass="85061">MKKSELLIQNDIANIKNNQDKFYNQSEYLFPPQEKLVIQKTGEIDEKYDVNYKIQDIQIMQQQDIQKMIKNNKLKAKGQVDEQELNSNTSNNSSKREQKQQKKKIYVKRQRFNTCGERQIQTSNNYNNLNNYDLSYVVNKNYNNNNRQNKNQQYQQYNKDKEINSDGKMIENSYRNNYYCYTQQVENENEDQSQQFIQEEQNKDRSNNIELKQYLSSRLIKSEVKIDWNGIYKYVEILDSLYNRFYVDNLSDLCLKYHELLDNNILFDIENAFQATGNQKIIRMAQSLNNYIVIFIIMVQLDRQLSSQFSQKLQNTIQLGLINNLLIIDLIINSSQNGQILDKNNMEDIKIKRTINQWIIKFFKNSQQKPSNENKQINQSLNQGVINLLEEDNYNNIICHQFCAQFSSFTEENNKTNKHNIKYLDLKPACTNQCQKMFLININKLTNNIRYIKNVFNQISSKFVDLKIEKVSFSQFWGKHVVELQNQSVYNNFKQMREFLSQLLTNYQMNNPTLLPSNIEYLIVAPEPYLPKLEYTKENKKFSLIVDMDETLIHYREAGKDNSLYIRPFAKEFLSKMSEQFEIIIFTAGMPEYANWVLDQLDTEKKIDYRLFRQHTIRKARCYVKDLSRLGRDLSKCIIIDNLEQNFQLQKQNGIFVKSWYGDDNNDTVLKELMPYLQKIHTQNCSDVFSIVKQIQDKDIGESKFNEPLPPYLRL</sequence>
<dbReference type="FunFam" id="3.40.50.1000:FF:000184">
    <property type="entry name" value="Uncharacterized protein"/>
    <property type="match status" value="1"/>
</dbReference>
<dbReference type="InterPro" id="IPR004274">
    <property type="entry name" value="FCP1_dom"/>
</dbReference>
<dbReference type="Pfam" id="PF03031">
    <property type="entry name" value="NIF"/>
    <property type="match status" value="1"/>
</dbReference>
<reference evidence="3 4" key="1">
    <citation type="journal article" date="2015" name="Sci. Rep.">
        <title>Genome of the facultative scuticociliatosis pathogen Pseudocohnilembus persalinus provides insight into its virulence through horizontal gene transfer.</title>
        <authorList>
            <person name="Xiong J."/>
            <person name="Wang G."/>
            <person name="Cheng J."/>
            <person name="Tian M."/>
            <person name="Pan X."/>
            <person name="Warren A."/>
            <person name="Jiang C."/>
            <person name="Yuan D."/>
            <person name="Miao W."/>
        </authorList>
    </citation>
    <scope>NUCLEOTIDE SEQUENCE [LARGE SCALE GENOMIC DNA]</scope>
    <source>
        <strain evidence="3">36N120E</strain>
    </source>
</reference>
<dbReference type="AlphaFoldDB" id="A0A0V0QH59"/>
<comment type="caution">
    <text evidence="3">The sequence shown here is derived from an EMBL/GenBank/DDBJ whole genome shotgun (WGS) entry which is preliminary data.</text>
</comment>
<dbReference type="SMART" id="SM00577">
    <property type="entry name" value="CPDc"/>
    <property type="match status" value="1"/>
</dbReference>
<dbReference type="Gene3D" id="3.40.50.1000">
    <property type="entry name" value="HAD superfamily/HAD-like"/>
    <property type="match status" value="1"/>
</dbReference>
<dbReference type="SUPFAM" id="SSF56784">
    <property type="entry name" value="HAD-like"/>
    <property type="match status" value="1"/>
</dbReference>
<accession>A0A0V0QH59</accession>
<keyword evidence="4" id="KW-1185">Reference proteome</keyword>
<dbReference type="InterPro" id="IPR036412">
    <property type="entry name" value="HAD-like_sf"/>
</dbReference>
<evidence type="ECO:0000256" key="1">
    <source>
        <dbReference type="SAM" id="MobiDB-lite"/>
    </source>
</evidence>
<dbReference type="InterPro" id="IPR023214">
    <property type="entry name" value="HAD_sf"/>
</dbReference>
<dbReference type="InterPro" id="IPR050365">
    <property type="entry name" value="TIM50"/>
</dbReference>
<feature type="domain" description="FCP1 homology" evidence="2">
    <location>
        <begin position="537"/>
        <end position="680"/>
    </location>
</feature>
<evidence type="ECO:0000313" key="4">
    <source>
        <dbReference type="Proteomes" id="UP000054937"/>
    </source>
</evidence>